<dbReference type="EnsemblBacteria" id="ACC84603">
    <property type="protein sequence ID" value="ACC84603"/>
    <property type="gene ID" value="Npun_R6330"/>
</dbReference>
<evidence type="ECO:0000313" key="1">
    <source>
        <dbReference type="EMBL" id="ACC84603.1"/>
    </source>
</evidence>
<reference evidence="1 2" key="2">
    <citation type="journal article" date="2013" name="Plant Physiol.">
        <title>A Nostoc punctiforme Sugar Transporter Necessary to Establish a Cyanobacterium-Plant Symbiosis.</title>
        <authorList>
            <person name="Ekman M."/>
            <person name="Picossi S."/>
            <person name="Campbell E.L."/>
            <person name="Meeks J.C."/>
            <person name="Flores E."/>
        </authorList>
    </citation>
    <scope>NUCLEOTIDE SEQUENCE [LARGE SCALE GENOMIC DNA]</scope>
    <source>
        <strain evidence="2">ATCC 29133 / PCC 73102</strain>
    </source>
</reference>
<dbReference type="PhylomeDB" id="B2IX68"/>
<dbReference type="eggNOG" id="COG2421">
    <property type="taxonomic scope" value="Bacteria"/>
</dbReference>
<evidence type="ECO:0000313" key="2">
    <source>
        <dbReference type="Proteomes" id="UP000001191"/>
    </source>
</evidence>
<dbReference type="STRING" id="63737.Npun_R6330"/>
<dbReference type="AlphaFoldDB" id="B2IX68"/>
<dbReference type="GO" id="GO:0016811">
    <property type="term" value="F:hydrolase activity, acting on carbon-nitrogen (but not peptide) bonds, in linear amides"/>
    <property type="evidence" value="ECO:0007669"/>
    <property type="project" value="InterPro"/>
</dbReference>
<protein>
    <submittedName>
        <fullName evidence="1">Acetamidase/Formamidase</fullName>
    </submittedName>
</protein>
<dbReference type="PANTHER" id="PTHR31891:SF1">
    <property type="entry name" value="FORMAMIDASE C869.04-RELATED"/>
    <property type="match status" value="1"/>
</dbReference>
<gene>
    <name evidence="1" type="ordered locus">Npun_R6330</name>
</gene>
<dbReference type="EMBL" id="CP001037">
    <property type="protein sequence ID" value="ACC84603.1"/>
    <property type="molecule type" value="Genomic_DNA"/>
</dbReference>
<dbReference type="Gene3D" id="2.60.120.580">
    <property type="entry name" value="Acetamidase/Formamidase-like domains"/>
    <property type="match status" value="2"/>
</dbReference>
<sequence length="350" mass="37948">MKQSSLLRSSKQGRRTNSFNLSVIKNKTAMTHHLLKASKETVHLGGFSHLLKPALTIDSGDTVDVETYTGYYVYDKAPPEFVTPEFLDICQNFLPERKIAGGPHLLTGPIYIRDAEPGDVLEVQLDAIAPSVPVGFNAIRPGWGALRHQFPQPALRFIPLDLANNIAEFPAGAGIKIPLKPFFGILGVATPETSRTSVPPGSYGGNIDNRELQAGSRLFLPIFVPGALFSIGDGHSAQGDGEVNVTAIETSMNGRITLKLRKDLKLTTPIAETPTHIITMGFAQTLDEALELALKNMIDFLERFANLSPEDAYVLCSLAVNFHITQVVNSPQKGVHGMLAKSILSNTVNL</sequence>
<dbReference type="Gene3D" id="3.10.28.20">
    <property type="entry name" value="Acetamidase/Formamidase-like domains"/>
    <property type="match status" value="1"/>
</dbReference>
<keyword evidence="2" id="KW-1185">Reference proteome</keyword>
<dbReference type="PANTHER" id="PTHR31891">
    <property type="entry name" value="FORMAMIDASE C869.04-RELATED"/>
    <property type="match status" value="1"/>
</dbReference>
<dbReference type="InterPro" id="IPR004304">
    <property type="entry name" value="FmdA_AmdA"/>
</dbReference>
<dbReference type="HOGENOM" id="CLU_032013_2_1_3"/>
<name>B2IX68_NOSP7</name>
<dbReference type="Proteomes" id="UP000001191">
    <property type="component" value="Chromosome"/>
</dbReference>
<accession>B2IX68</accession>
<dbReference type="Pfam" id="PF03069">
    <property type="entry name" value="FmdA_AmdA"/>
    <property type="match status" value="2"/>
</dbReference>
<dbReference type="SUPFAM" id="SSF141130">
    <property type="entry name" value="Acetamidase/Formamidase-like"/>
    <property type="match status" value="1"/>
</dbReference>
<dbReference type="KEGG" id="npu:Npun_R6330"/>
<proteinExistence type="predicted"/>
<organism evidence="1 2">
    <name type="scientific">Nostoc punctiforme (strain ATCC 29133 / PCC 73102)</name>
    <dbReference type="NCBI Taxonomy" id="63737"/>
    <lineage>
        <taxon>Bacteria</taxon>
        <taxon>Bacillati</taxon>
        <taxon>Cyanobacteriota</taxon>
        <taxon>Cyanophyceae</taxon>
        <taxon>Nostocales</taxon>
        <taxon>Nostocaceae</taxon>
        <taxon>Nostoc</taxon>
    </lineage>
</organism>
<reference evidence="2" key="1">
    <citation type="submission" date="2008-04" db="EMBL/GenBank/DDBJ databases">
        <title>Complete sequence of chromosome of Nostoc punctiforme ATCC 29133.</title>
        <authorList>
            <consortium name="US DOE Joint Genome Institute"/>
            <person name="Copeland A."/>
            <person name="Lucas S."/>
            <person name="Lapidus A."/>
            <person name="Glavina del Rio T."/>
            <person name="Dalin E."/>
            <person name="Tice H."/>
            <person name="Pitluck S."/>
            <person name="Chain P."/>
            <person name="Malfatti S."/>
            <person name="Shin M."/>
            <person name="Vergez L."/>
            <person name="Schmutz J."/>
            <person name="Larimer F."/>
            <person name="Land M."/>
            <person name="Hauser L."/>
            <person name="Kyrpides N."/>
            <person name="Kim E."/>
            <person name="Meeks J.C."/>
            <person name="Elhai J."/>
            <person name="Campbell E.L."/>
            <person name="Thiel T."/>
            <person name="Longmire J."/>
            <person name="Potts M."/>
            <person name="Atlas R."/>
        </authorList>
    </citation>
    <scope>NUCLEOTIDE SEQUENCE [LARGE SCALE GENOMIC DNA]</scope>
    <source>
        <strain evidence="2">ATCC 29133 / PCC 73102</strain>
    </source>
</reference>